<evidence type="ECO:0008006" key="5">
    <source>
        <dbReference type="Google" id="ProtNLM"/>
    </source>
</evidence>
<gene>
    <name evidence="3" type="ORF">OTI717_LOCUS37797</name>
    <name evidence="2" type="ORF">RFH988_LOCUS38210</name>
</gene>
<dbReference type="Gene3D" id="3.40.50.410">
    <property type="entry name" value="von Willebrand factor, type A domain"/>
    <property type="match status" value="1"/>
</dbReference>
<dbReference type="InterPro" id="IPR036465">
    <property type="entry name" value="vWFA_dom_sf"/>
</dbReference>
<sequence>MGSSIMMRAASAIHLAKTYRHVYALLDEKRTDLFKMQYEANRKYVEEAREKHQAADRFLSHLHGRNIDLVRNFLLQENKGVEGSQQSRTICLMDATGSMSHLLHSCKHTVGTMFQRASEILKENNIRSESFQIQFVIYRNYNSTEDDILQSSPWETKPNNLRTFMNNVESDGGCGNEAIEIGLWHANREHEREPITQVILIGDAPPNTKSEVEVKRNRFGKRYWSKTKFAQPTYYEDELAKLTSNRIPVHAFYVDTRAEKSFKDIASKTGGRSEMLDINSPSGSQILTDLVTEEVLRNVGGAVRGNALVQAYRSKFKSAKSNNNAAPETQALTNRNTQSFEIES</sequence>
<evidence type="ECO:0000256" key="1">
    <source>
        <dbReference type="SAM" id="MobiDB-lite"/>
    </source>
</evidence>
<dbReference type="AlphaFoldDB" id="A0A815S6X8"/>
<accession>A0A815S6X8</accession>
<protein>
    <recommendedName>
        <fullName evidence="5">VWFA domain-containing protein</fullName>
    </recommendedName>
</protein>
<evidence type="ECO:0000313" key="3">
    <source>
        <dbReference type="EMBL" id="CAF4183392.1"/>
    </source>
</evidence>
<dbReference type="EMBL" id="CAJNOO010008827">
    <property type="protein sequence ID" value="CAF1486229.1"/>
    <property type="molecule type" value="Genomic_DNA"/>
</dbReference>
<dbReference type="Proteomes" id="UP000663882">
    <property type="component" value="Unassembled WGS sequence"/>
</dbReference>
<organism evidence="2 4">
    <name type="scientific">Rotaria sordida</name>
    <dbReference type="NCBI Taxonomy" id="392033"/>
    <lineage>
        <taxon>Eukaryota</taxon>
        <taxon>Metazoa</taxon>
        <taxon>Spiralia</taxon>
        <taxon>Gnathifera</taxon>
        <taxon>Rotifera</taxon>
        <taxon>Eurotatoria</taxon>
        <taxon>Bdelloidea</taxon>
        <taxon>Philodinida</taxon>
        <taxon>Philodinidae</taxon>
        <taxon>Rotaria</taxon>
    </lineage>
</organism>
<dbReference type="Proteomes" id="UP000663823">
    <property type="component" value="Unassembled WGS sequence"/>
</dbReference>
<feature type="region of interest" description="Disordered" evidence="1">
    <location>
        <begin position="319"/>
        <end position="344"/>
    </location>
</feature>
<evidence type="ECO:0000313" key="2">
    <source>
        <dbReference type="EMBL" id="CAF1486229.1"/>
    </source>
</evidence>
<comment type="caution">
    <text evidence="2">The sequence shown here is derived from an EMBL/GenBank/DDBJ whole genome shotgun (WGS) entry which is preliminary data.</text>
</comment>
<reference evidence="2" key="1">
    <citation type="submission" date="2021-02" db="EMBL/GenBank/DDBJ databases">
        <authorList>
            <person name="Nowell W R."/>
        </authorList>
    </citation>
    <scope>NUCLEOTIDE SEQUENCE</scope>
</reference>
<dbReference type="OrthoDB" id="10049489at2759"/>
<dbReference type="EMBL" id="CAJOAX010018723">
    <property type="protein sequence ID" value="CAF4183392.1"/>
    <property type="molecule type" value="Genomic_DNA"/>
</dbReference>
<dbReference type="SUPFAM" id="SSF53300">
    <property type="entry name" value="vWA-like"/>
    <property type="match status" value="1"/>
</dbReference>
<evidence type="ECO:0000313" key="4">
    <source>
        <dbReference type="Proteomes" id="UP000663882"/>
    </source>
</evidence>
<proteinExistence type="predicted"/>
<name>A0A815S6X8_9BILA</name>